<dbReference type="InterPro" id="IPR036259">
    <property type="entry name" value="MFS_trans_sf"/>
</dbReference>
<evidence type="ECO:0000256" key="1">
    <source>
        <dbReference type="ARBA" id="ARBA00004141"/>
    </source>
</evidence>
<dbReference type="Gene3D" id="1.20.1250.20">
    <property type="entry name" value="MFS general substrate transporter like domains"/>
    <property type="match status" value="1"/>
</dbReference>
<evidence type="ECO:0000256" key="5">
    <source>
        <dbReference type="ARBA" id="ARBA00023136"/>
    </source>
</evidence>
<keyword evidence="9" id="KW-1185">Reference proteome</keyword>
<comment type="similarity">
    <text evidence="2">Belongs to the major facilitator superfamily. Sugar transporter (TC 2.A.1.1) family.</text>
</comment>
<evidence type="ECO:0000256" key="6">
    <source>
        <dbReference type="SAM" id="Phobius"/>
    </source>
</evidence>
<feature type="transmembrane region" description="Helical" evidence="6">
    <location>
        <begin position="431"/>
        <end position="451"/>
    </location>
</feature>
<accession>A0A1Y2BLN1</accession>
<dbReference type="PROSITE" id="PS00217">
    <property type="entry name" value="SUGAR_TRANSPORT_2"/>
    <property type="match status" value="1"/>
</dbReference>
<evidence type="ECO:0000259" key="7">
    <source>
        <dbReference type="PROSITE" id="PS50850"/>
    </source>
</evidence>
<dbReference type="GO" id="GO:0016020">
    <property type="term" value="C:membrane"/>
    <property type="evidence" value="ECO:0007669"/>
    <property type="project" value="UniProtKB-SubCell"/>
</dbReference>
<feature type="transmembrane region" description="Helical" evidence="6">
    <location>
        <begin position="367"/>
        <end position="384"/>
    </location>
</feature>
<dbReference type="InterPro" id="IPR005828">
    <property type="entry name" value="MFS_sugar_transport-like"/>
</dbReference>
<dbReference type="STRING" id="71784.A0A1Y2BLN1"/>
<evidence type="ECO:0000256" key="3">
    <source>
        <dbReference type="ARBA" id="ARBA00022692"/>
    </source>
</evidence>
<dbReference type="InParanoid" id="A0A1Y2BLN1"/>
<keyword evidence="3 6" id="KW-0812">Transmembrane</keyword>
<feature type="transmembrane region" description="Helical" evidence="6">
    <location>
        <begin position="396"/>
        <end position="419"/>
    </location>
</feature>
<dbReference type="PANTHER" id="PTHR48022">
    <property type="entry name" value="PLASTIDIC GLUCOSE TRANSPORTER 4"/>
    <property type="match status" value="1"/>
</dbReference>
<dbReference type="PROSITE" id="PS50850">
    <property type="entry name" value="MFS"/>
    <property type="match status" value="1"/>
</dbReference>
<proteinExistence type="inferred from homology"/>
<feature type="transmembrane region" description="Helical" evidence="6">
    <location>
        <begin position="48"/>
        <end position="74"/>
    </location>
</feature>
<feature type="transmembrane region" description="Helical" evidence="6">
    <location>
        <begin position="500"/>
        <end position="519"/>
    </location>
</feature>
<feature type="transmembrane region" description="Helical" evidence="6">
    <location>
        <begin position="472"/>
        <end position="494"/>
    </location>
</feature>
<organism evidence="8 9">
    <name type="scientific">Naematelia encephala</name>
    <dbReference type="NCBI Taxonomy" id="71784"/>
    <lineage>
        <taxon>Eukaryota</taxon>
        <taxon>Fungi</taxon>
        <taxon>Dikarya</taxon>
        <taxon>Basidiomycota</taxon>
        <taxon>Agaricomycotina</taxon>
        <taxon>Tremellomycetes</taxon>
        <taxon>Tremellales</taxon>
        <taxon>Naemateliaceae</taxon>
        <taxon>Naematelia</taxon>
    </lineage>
</organism>
<feature type="transmembrane region" description="Helical" evidence="6">
    <location>
        <begin position="119"/>
        <end position="137"/>
    </location>
</feature>
<dbReference type="PANTHER" id="PTHR48022:SF79">
    <property type="entry name" value="LACTOSE PERMEASE, PUTATIVE (AFU_ORTHOLOGUE AFUA_6G01860)-RELATED"/>
    <property type="match status" value="1"/>
</dbReference>
<name>A0A1Y2BLN1_9TREE</name>
<protein>
    <submittedName>
        <fullName evidence="8">And other transporter-domain-containing protein</fullName>
    </submittedName>
</protein>
<dbReference type="InterPro" id="IPR005829">
    <property type="entry name" value="Sugar_transporter_CS"/>
</dbReference>
<reference evidence="8 9" key="1">
    <citation type="submission" date="2016-07" db="EMBL/GenBank/DDBJ databases">
        <title>Pervasive Adenine N6-methylation of Active Genes in Fungi.</title>
        <authorList>
            <consortium name="DOE Joint Genome Institute"/>
            <person name="Mondo S.J."/>
            <person name="Dannebaum R.O."/>
            <person name="Kuo R.C."/>
            <person name="Labutti K."/>
            <person name="Haridas S."/>
            <person name="Kuo A."/>
            <person name="Salamov A."/>
            <person name="Ahrendt S.R."/>
            <person name="Lipzen A."/>
            <person name="Sullivan W."/>
            <person name="Andreopoulos W.B."/>
            <person name="Clum A."/>
            <person name="Lindquist E."/>
            <person name="Daum C."/>
            <person name="Ramamoorthy G.K."/>
            <person name="Gryganskyi A."/>
            <person name="Culley D."/>
            <person name="Magnuson J.K."/>
            <person name="James T.Y."/>
            <person name="O'Malley M.A."/>
            <person name="Stajich J.E."/>
            <person name="Spatafora J.W."/>
            <person name="Visel A."/>
            <person name="Grigoriev I.V."/>
        </authorList>
    </citation>
    <scope>NUCLEOTIDE SEQUENCE [LARGE SCALE GENOMIC DNA]</scope>
    <source>
        <strain evidence="8 9">68-887.2</strain>
    </source>
</reference>
<feature type="transmembrane region" description="Helical" evidence="6">
    <location>
        <begin position="86"/>
        <end position="107"/>
    </location>
</feature>
<dbReference type="InterPro" id="IPR050360">
    <property type="entry name" value="MFS_Sugar_Transporters"/>
</dbReference>
<dbReference type="OrthoDB" id="6133115at2759"/>
<evidence type="ECO:0000256" key="4">
    <source>
        <dbReference type="ARBA" id="ARBA00022989"/>
    </source>
</evidence>
<keyword evidence="5 6" id="KW-0472">Membrane</keyword>
<evidence type="ECO:0000256" key="2">
    <source>
        <dbReference type="ARBA" id="ARBA00010992"/>
    </source>
</evidence>
<sequence>MDRTPAPVILTEKKPHSTFPTGLDLADDDTSQATSYIDLRSRGMIKLYGIWGIAFLANFMAGFGVASLTAINVMSQYQDFFDFDGLGVSTGLVFSLWPIAACATFWLGPIFSDRFGRRGGMLISSLIFILGTVLVAYAHNVAMLLCGRFFLGAAVGMVQPAAGPYVTELSPPKIRGIVGGEPLTIFLEKLRIYIIQVWPTCVGSSVAFSPLAYVSAPLEFTVLGLGAPLGRYSSWLRKLLADFRTYSDLRLIVRCTLALSILFMPESPRWLYANGRPDEAEKVLIELHGDGEMTAFVKMEISQLKASLILVPRRWDYKVLVKDRAARYRTMLAVMMGAFGQLSGSGFSFFLPFLYRQVGVIGVRSQLIMTLAASLVSLLGAVIGSWQTDKLGRRKVLISGTFACGITLACAMGCSAASGVKTDGEAATNDVASKAAIAFLIIFGGVYAWCYQPLLGLYPTECLAMDQRSTGMGCMVLALNMCSFINQFAIPVAIKNIGWWTYLPYICWDMVETAAWYFLAVETKNRTLEELDAVFHAPNPVKASISTLPPETVPSENVASDATHTV</sequence>
<feature type="domain" description="Major facilitator superfamily (MFS) profile" evidence="7">
    <location>
        <begin position="50"/>
        <end position="524"/>
    </location>
</feature>
<gene>
    <name evidence="8" type="ORF">BCR39DRAFT_555635</name>
</gene>
<comment type="caution">
    <text evidence="8">The sequence shown here is derived from an EMBL/GenBank/DDBJ whole genome shotgun (WGS) entry which is preliminary data.</text>
</comment>
<keyword evidence="4 6" id="KW-1133">Transmembrane helix</keyword>
<dbReference type="Pfam" id="PF00083">
    <property type="entry name" value="Sugar_tr"/>
    <property type="match status" value="2"/>
</dbReference>
<evidence type="ECO:0000313" key="8">
    <source>
        <dbReference type="EMBL" id="ORY35487.1"/>
    </source>
</evidence>
<feature type="transmembrane region" description="Helical" evidence="6">
    <location>
        <begin position="332"/>
        <end position="355"/>
    </location>
</feature>
<dbReference type="SUPFAM" id="SSF103473">
    <property type="entry name" value="MFS general substrate transporter"/>
    <property type="match status" value="2"/>
</dbReference>
<comment type="subcellular location">
    <subcellularLocation>
        <location evidence="1">Membrane</location>
        <topology evidence="1">Multi-pass membrane protein</topology>
    </subcellularLocation>
</comment>
<dbReference type="Proteomes" id="UP000193986">
    <property type="component" value="Unassembled WGS sequence"/>
</dbReference>
<dbReference type="GO" id="GO:0005351">
    <property type="term" value="F:carbohydrate:proton symporter activity"/>
    <property type="evidence" value="ECO:0007669"/>
    <property type="project" value="TreeGrafter"/>
</dbReference>
<dbReference type="AlphaFoldDB" id="A0A1Y2BLN1"/>
<evidence type="ECO:0000313" key="9">
    <source>
        <dbReference type="Proteomes" id="UP000193986"/>
    </source>
</evidence>
<dbReference type="InterPro" id="IPR020846">
    <property type="entry name" value="MFS_dom"/>
</dbReference>
<dbReference type="EMBL" id="MCFC01000001">
    <property type="protein sequence ID" value="ORY35487.1"/>
    <property type="molecule type" value="Genomic_DNA"/>
</dbReference>